<dbReference type="GO" id="GO:0030246">
    <property type="term" value="F:carbohydrate binding"/>
    <property type="evidence" value="ECO:0007669"/>
    <property type="project" value="InterPro"/>
</dbReference>
<dbReference type="InterPro" id="IPR023296">
    <property type="entry name" value="Glyco_hydro_beta-prop_sf"/>
</dbReference>
<dbReference type="InterPro" id="IPR006710">
    <property type="entry name" value="Glyco_hydro_43"/>
</dbReference>
<dbReference type="AlphaFoldDB" id="A0AA40VMU5"/>
<dbReference type="InterPro" id="IPR022038">
    <property type="entry name" value="Ig-like_bact"/>
</dbReference>
<keyword evidence="3" id="KW-0326">Glycosidase</keyword>
<evidence type="ECO:0000256" key="2">
    <source>
        <dbReference type="ARBA" id="ARBA00022801"/>
    </source>
</evidence>
<dbReference type="SUPFAM" id="SSF75005">
    <property type="entry name" value="Arabinanase/levansucrase/invertase"/>
    <property type="match status" value="1"/>
</dbReference>
<evidence type="ECO:0000256" key="3">
    <source>
        <dbReference type="ARBA" id="ARBA00023295"/>
    </source>
</evidence>
<feature type="domain" description="Chitin-binding type-3" evidence="5">
    <location>
        <begin position="945"/>
        <end position="988"/>
    </location>
</feature>
<sequence>MSRALAAPRKLSRPVLAVAAALAVLLALLIAPPAHAATETVTVGHATTTTTRGTLNHTYYSSGWLSTSRSHYATTGASFEIVFVGNSVSLTGLTNTGHGIGRVFLDDVEIATVNYRAARITTPRVLFTRDGIPQGRHTLRVEVEGGFIDHTSAVFTSELTEEPQILDDLPALIKQGSALLETDFTAASWPAFASALNSAVLLSTGGTTAQRNEAIAALRAASSALVEVGGLRDLIGDYVTRTPSSYTPDAWTGFANALQTAQNVAADGDATRAEVLTAKNNLQDTAGALVVSSTGEFHSITNNSFWTDTDGNPIYSQGGGVFRFGDTYYWYGVHYVEAEAYRANPSRVYSTSTFKSIPVYSSTDLVNWKFENDVATQETPLTIPESKGHYFAQMKNLADAIWLGRLGVAYNENTGKYTLLIQSGTDLDPSGAQRGFVLFLQGDSPTDDFDYANIQPQIVNSPTRSTGDQTVFTDDDGTDYLIFSNSSGRANAFVSKISDADSLTIEPGKLVGYVAAGREGNAMFKLGGKYYMLTSDLHGWNSSVNHVIESLTSNIQGAYSAEYTLPGTEKDYSHVSQTGFFITVKGTEKDTVIYAGDRWADFAWNGLGYNQWAPISADAGSLSFNSLSNWELNAVTGEWRVGPQNNYILNPDFAADRVSVNQLTGWTTKVDDGSPAAFVSNPSPGADASRFALRLANAEAFSGSVSQDLTLPDGVYRFAAKVNTAAGLEYARVVVTGAEGQSYTLDINQPTTGWASVELGDIALSGGTAKVSVEARSVGGNQAVRIDGLSLVRQAVDTAALRTAFEESASEASADYSSPTWAPFAQARTDAEATLQSAIATQAAVDATLASLTTSRDALVSAVQSIDVSTTRDVYALGETLDAATLTVTATRADGSKHALDASQYNVSGFSSAQPGDKVATVTVNAGLTSADHPVVSDAVTLRVLRAWTATATYVARDWVIYNGAAWLASWWTQVQTPGDPNGPWQEFRQVDGVASWTASRIFVAGDAVTFDGKRFVAKWWTRNQQPGDPNGPWQPTA</sequence>
<comment type="similarity">
    <text evidence="1">Belongs to the glycosyl hydrolase 43 family.</text>
</comment>
<dbReference type="EMBL" id="JACIFH010000001">
    <property type="protein sequence ID" value="MBB4140791.1"/>
    <property type="molecule type" value="Genomic_DNA"/>
</dbReference>
<comment type="caution">
    <text evidence="6">The sequence shown here is derived from an EMBL/GenBank/DDBJ whole genome shotgun (WGS) entry which is preliminary data.</text>
</comment>
<dbReference type="GO" id="GO:0005975">
    <property type="term" value="P:carbohydrate metabolic process"/>
    <property type="evidence" value="ECO:0007669"/>
    <property type="project" value="InterPro"/>
</dbReference>
<dbReference type="SMART" id="SM00495">
    <property type="entry name" value="ChtBD3"/>
    <property type="match status" value="2"/>
</dbReference>
<dbReference type="Proteomes" id="UP000549113">
    <property type="component" value="Unassembled WGS sequence"/>
</dbReference>
<keyword evidence="7" id="KW-1185">Reference proteome</keyword>
<proteinExistence type="inferred from homology"/>
<dbReference type="PANTHER" id="PTHR22925">
    <property type="entry name" value="GLYCOSYL HYDROLASE 43 FAMILY MEMBER"/>
    <property type="match status" value="1"/>
</dbReference>
<evidence type="ECO:0000259" key="5">
    <source>
        <dbReference type="SMART" id="SM00495"/>
    </source>
</evidence>
<dbReference type="Pfam" id="PF07523">
    <property type="entry name" value="Big_3"/>
    <property type="match status" value="1"/>
</dbReference>
<dbReference type="Pfam" id="PF02839">
    <property type="entry name" value="CBM_5_12"/>
    <property type="match status" value="1"/>
</dbReference>
<reference evidence="6 7" key="1">
    <citation type="submission" date="2020-08" db="EMBL/GenBank/DDBJ databases">
        <title>Sequencing the genomes of 1000 actinobacteria strains.</title>
        <authorList>
            <person name="Klenk H.-P."/>
        </authorList>
    </citation>
    <scope>NUCLEOTIDE SEQUENCE [LARGE SCALE GENOMIC DNA]</scope>
    <source>
        <strain evidence="6 7">DSM 19600</strain>
    </source>
</reference>
<keyword evidence="2" id="KW-0378">Hydrolase</keyword>
<dbReference type="Gene3D" id="2.10.10.20">
    <property type="entry name" value="Carbohydrate-binding module superfamily 5/12"/>
    <property type="match status" value="2"/>
</dbReference>
<dbReference type="CDD" id="cd12215">
    <property type="entry name" value="ChiC_BD"/>
    <property type="match status" value="2"/>
</dbReference>
<evidence type="ECO:0000313" key="7">
    <source>
        <dbReference type="Proteomes" id="UP000549113"/>
    </source>
</evidence>
<dbReference type="Gene3D" id="2.115.10.20">
    <property type="entry name" value="Glycosyl hydrolase domain, family 43"/>
    <property type="match status" value="1"/>
</dbReference>
<dbReference type="InterPro" id="IPR003610">
    <property type="entry name" value="CBM5/12"/>
</dbReference>
<dbReference type="Pfam" id="PF07554">
    <property type="entry name" value="FIVAR"/>
    <property type="match status" value="2"/>
</dbReference>
<dbReference type="Pfam" id="PF04616">
    <property type="entry name" value="Glyco_hydro_43"/>
    <property type="match status" value="1"/>
</dbReference>
<dbReference type="CDD" id="cd18823">
    <property type="entry name" value="GH43_RcAra43A-like"/>
    <property type="match status" value="1"/>
</dbReference>
<dbReference type="Gene3D" id="2.60.40.3630">
    <property type="match status" value="1"/>
</dbReference>
<accession>A0AA40VMU5</accession>
<evidence type="ECO:0000256" key="1">
    <source>
        <dbReference type="ARBA" id="ARBA00009865"/>
    </source>
</evidence>
<evidence type="ECO:0000256" key="4">
    <source>
        <dbReference type="SAM" id="SignalP"/>
    </source>
</evidence>
<keyword evidence="4" id="KW-0732">Signal</keyword>
<feature type="domain" description="Chitin-binding type-3" evidence="5">
    <location>
        <begin position="994"/>
        <end position="1037"/>
    </location>
</feature>
<dbReference type="GO" id="GO:0005576">
    <property type="term" value="C:extracellular region"/>
    <property type="evidence" value="ECO:0007669"/>
    <property type="project" value="InterPro"/>
</dbReference>
<dbReference type="RefSeq" id="WP_183500269.1">
    <property type="nucleotide sequence ID" value="NZ_BAABCO010000004.1"/>
</dbReference>
<gene>
    <name evidence="6" type="ORF">BKA10_002585</name>
</gene>
<evidence type="ECO:0000313" key="6">
    <source>
        <dbReference type="EMBL" id="MBB4140791.1"/>
    </source>
</evidence>
<dbReference type="Gene3D" id="1.20.1270.70">
    <property type="entry name" value="Designed single chain three-helix bundle"/>
    <property type="match status" value="1"/>
</dbReference>
<feature type="chain" id="PRO_5041401207" description="Chitin-binding type-3 domain-containing protein" evidence="4">
    <location>
        <begin position="37"/>
        <end position="1038"/>
    </location>
</feature>
<dbReference type="Gene3D" id="2.60.120.260">
    <property type="entry name" value="Galactose-binding domain-like"/>
    <property type="match status" value="2"/>
</dbReference>
<organism evidence="6 7">
    <name type="scientific">Microbacterium invictum</name>
    <dbReference type="NCBI Taxonomy" id="515415"/>
    <lineage>
        <taxon>Bacteria</taxon>
        <taxon>Bacillati</taxon>
        <taxon>Actinomycetota</taxon>
        <taxon>Actinomycetes</taxon>
        <taxon>Micrococcales</taxon>
        <taxon>Microbacteriaceae</taxon>
        <taxon>Microbacterium</taxon>
    </lineage>
</organism>
<name>A0AA40VMU5_9MICO</name>
<feature type="signal peptide" evidence="4">
    <location>
        <begin position="1"/>
        <end position="36"/>
    </location>
</feature>
<dbReference type="GO" id="GO:0004553">
    <property type="term" value="F:hydrolase activity, hydrolyzing O-glycosyl compounds"/>
    <property type="evidence" value="ECO:0007669"/>
    <property type="project" value="InterPro"/>
</dbReference>
<dbReference type="PANTHER" id="PTHR22925:SF3">
    <property type="entry name" value="GLYCOSYL HYDROLASE FAMILY PROTEIN 43"/>
    <property type="match status" value="1"/>
</dbReference>
<protein>
    <recommendedName>
        <fullName evidence="5">Chitin-binding type-3 domain-containing protein</fullName>
    </recommendedName>
</protein>
<dbReference type="SUPFAM" id="SSF51055">
    <property type="entry name" value="Carbohydrate binding domain"/>
    <property type="match status" value="2"/>
</dbReference>
<dbReference type="InterPro" id="IPR036573">
    <property type="entry name" value="CBM_sf_5/12"/>
</dbReference>